<comment type="caution">
    <text evidence="2">The sequence shown here is derived from an EMBL/GenBank/DDBJ whole genome shotgun (WGS) entry which is preliminary data.</text>
</comment>
<name>A0ABW7Q167_9GAMM</name>
<protein>
    <submittedName>
        <fullName evidence="2">Cupin domain-containing protein</fullName>
    </submittedName>
</protein>
<evidence type="ECO:0000313" key="3">
    <source>
        <dbReference type="Proteomes" id="UP001611251"/>
    </source>
</evidence>
<dbReference type="Proteomes" id="UP001611251">
    <property type="component" value="Unassembled WGS sequence"/>
</dbReference>
<dbReference type="EMBL" id="JBGFSN010000012">
    <property type="protein sequence ID" value="MFH8136333.1"/>
    <property type="molecule type" value="Genomic_DNA"/>
</dbReference>
<keyword evidence="3" id="KW-1185">Reference proteome</keyword>
<evidence type="ECO:0000259" key="1">
    <source>
        <dbReference type="Pfam" id="PF08007"/>
    </source>
</evidence>
<gene>
    <name evidence="2" type="ORF">ABU178_19505</name>
</gene>
<dbReference type="Pfam" id="PF08007">
    <property type="entry name" value="JmjC_2"/>
    <property type="match status" value="1"/>
</dbReference>
<dbReference type="InterPro" id="IPR003347">
    <property type="entry name" value="JmjC_dom"/>
</dbReference>
<feature type="domain" description="JmjC" evidence="1">
    <location>
        <begin position="21"/>
        <end position="63"/>
    </location>
</feature>
<proteinExistence type="predicted"/>
<reference evidence="2 3" key="1">
    <citation type="submission" date="2024-08" db="EMBL/GenBank/DDBJ databases">
        <title>Pantoea ronii - a newly identified human opportunistic pathogen.</title>
        <authorList>
            <person name="Keidar-Friedman D."/>
            <person name="Sorek N."/>
            <person name="Leshin-Carmel D."/>
            <person name="Tsur A."/>
            <person name="Amsalem M."/>
            <person name="Tolkach D."/>
            <person name="Brosh-Nissimov T."/>
        </authorList>
    </citation>
    <scope>NUCLEOTIDE SEQUENCE [LARGE SCALE GENOMIC DNA]</scope>
    <source>
        <strain evidence="2 3">AA23256</strain>
    </source>
</reference>
<dbReference type="SUPFAM" id="SSF51197">
    <property type="entry name" value="Clavaminate synthase-like"/>
    <property type="match status" value="1"/>
</dbReference>
<organism evidence="2 3">
    <name type="scientific">Pantoea osteomyelitidis</name>
    <dbReference type="NCBI Taxonomy" id="3230026"/>
    <lineage>
        <taxon>Bacteria</taxon>
        <taxon>Pseudomonadati</taxon>
        <taxon>Pseudomonadota</taxon>
        <taxon>Gammaproteobacteria</taxon>
        <taxon>Enterobacterales</taxon>
        <taxon>Erwiniaceae</taxon>
        <taxon>Pantoea</taxon>
    </lineage>
</organism>
<accession>A0ABW7Q167</accession>
<evidence type="ECO:0000313" key="2">
    <source>
        <dbReference type="EMBL" id="MFH8136333.1"/>
    </source>
</evidence>
<sequence length="94" mass="10528">MLCQCVSSVRIRRCCVLIPLSRVSNIEMSPGNILYIPPPYDGFTYEDTLNYSVGFRGPNGRDLMSIFADYALENALGGAHYSDLDLRVREHPDA</sequence>